<evidence type="ECO:0000259" key="3">
    <source>
        <dbReference type="PROSITE" id="PS50011"/>
    </source>
</evidence>
<dbReference type="InterPro" id="IPR000719">
    <property type="entry name" value="Prot_kinase_dom"/>
</dbReference>
<organism evidence="4 5">
    <name type="scientific">Tulasnella calospora MUT 4182</name>
    <dbReference type="NCBI Taxonomy" id="1051891"/>
    <lineage>
        <taxon>Eukaryota</taxon>
        <taxon>Fungi</taxon>
        <taxon>Dikarya</taxon>
        <taxon>Basidiomycota</taxon>
        <taxon>Agaricomycotina</taxon>
        <taxon>Agaricomycetes</taxon>
        <taxon>Cantharellales</taxon>
        <taxon>Tulasnellaceae</taxon>
        <taxon>Tulasnella</taxon>
    </lineage>
</organism>
<dbReference type="HOGENOM" id="CLU_000288_7_18_1"/>
<dbReference type="Pfam" id="PF07714">
    <property type="entry name" value="PK_Tyr_Ser-Thr"/>
    <property type="match status" value="1"/>
</dbReference>
<keyword evidence="1" id="KW-0547">Nucleotide-binding</keyword>
<dbReference type="InterPro" id="IPR011009">
    <property type="entry name" value="Kinase-like_dom_sf"/>
</dbReference>
<dbReference type="EMBL" id="KN823157">
    <property type="protein sequence ID" value="KIO20883.1"/>
    <property type="molecule type" value="Genomic_DNA"/>
</dbReference>
<dbReference type="SUPFAM" id="SSF56112">
    <property type="entry name" value="Protein kinase-like (PK-like)"/>
    <property type="match status" value="1"/>
</dbReference>
<feature type="domain" description="Protein kinase" evidence="3">
    <location>
        <begin position="19"/>
        <end position="294"/>
    </location>
</feature>
<dbReference type="AlphaFoldDB" id="A0A0C3KHE4"/>
<dbReference type="CDD" id="cd14014">
    <property type="entry name" value="STKc_PknB_like"/>
    <property type="match status" value="1"/>
</dbReference>
<dbReference type="SMART" id="SM00220">
    <property type="entry name" value="S_TKc"/>
    <property type="match status" value="1"/>
</dbReference>
<proteinExistence type="predicted"/>
<dbReference type="PROSITE" id="PS50011">
    <property type="entry name" value="PROTEIN_KINASE_DOM"/>
    <property type="match status" value="1"/>
</dbReference>
<accession>A0A0C3KHE4</accession>
<reference evidence="4 5" key="1">
    <citation type="submission" date="2014-04" db="EMBL/GenBank/DDBJ databases">
        <authorList>
            <consortium name="DOE Joint Genome Institute"/>
            <person name="Kuo A."/>
            <person name="Girlanda M."/>
            <person name="Perotto S."/>
            <person name="Kohler A."/>
            <person name="Nagy L.G."/>
            <person name="Floudas D."/>
            <person name="Copeland A."/>
            <person name="Barry K.W."/>
            <person name="Cichocki N."/>
            <person name="Veneault-Fourrey C."/>
            <person name="LaButti K."/>
            <person name="Lindquist E.A."/>
            <person name="Lipzen A."/>
            <person name="Lundell T."/>
            <person name="Morin E."/>
            <person name="Murat C."/>
            <person name="Sun H."/>
            <person name="Tunlid A."/>
            <person name="Henrissat B."/>
            <person name="Grigoriev I.V."/>
            <person name="Hibbett D.S."/>
            <person name="Martin F."/>
            <person name="Nordberg H.P."/>
            <person name="Cantor M.N."/>
            <person name="Hua S.X."/>
        </authorList>
    </citation>
    <scope>NUCLEOTIDE SEQUENCE [LARGE SCALE GENOMIC DNA]</scope>
    <source>
        <strain evidence="4 5">MUT 4182</strain>
    </source>
</reference>
<evidence type="ECO:0000313" key="5">
    <source>
        <dbReference type="Proteomes" id="UP000054248"/>
    </source>
</evidence>
<keyword evidence="2" id="KW-0067">ATP-binding</keyword>
<dbReference type="STRING" id="1051891.A0A0C3KHE4"/>
<dbReference type="InterPro" id="IPR001245">
    <property type="entry name" value="Ser-Thr/Tyr_kinase_cat_dom"/>
</dbReference>
<sequence length="302" mass="33572">MAFVTGRPSTDLNQIRGKLRSVQHFAGGGFSEVWRGEWHRPGDGSIQVVAIKYLKPVGTGSSTSSEAAKERVLKRLAREALILARTPPHPNIVQFYGYRERGDKNFPCIVTQYLPKGNLEAYLSSHQDLGREARVSLAVQCTDGLAHLHGLAPPIIHGDLKPQNVLLNDDDQLCLCDFGLAMVDGKPYKDLETTGIRGGTKGYDALELINGEPVTLATDIFAFGGLILAIMSGEHPYYKQTETEYFRSLLADRPPQPEEHPNITANDPLWDTMNQCWNKEPSARPDIQTVRELLLKQKKNVE</sequence>
<dbReference type="GO" id="GO:0005524">
    <property type="term" value="F:ATP binding"/>
    <property type="evidence" value="ECO:0007669"/>
    <property type="project" value="UniProtKB-KW"/>
</dbReference>
<dbReference type="PANTHER" id="PTHR44329:SF298">
    <property type="entry name" value="MIXED LINEAGE KINASE DOMAIN-LIKE PROTEIN"/>
    <property type="match status" value="1"/>
</dbReference>
<reference evidence="5" key="2">
    <citation type="submission" date="2015-01" db="EMBL/GenBank/DDBJ databases">
        <title>Evolutionary Origins and Diversification of the Mycorrhizal Mutualists.</title>
        <authorList>
            <consortium name="DOE Joint Genome Institute"/>
            <consortium name="Mycorrhizal Genomics Consortium"/>
            <person name="Kohler A."/>
            <person name="Kuo A."/>
            <person name="Nagy L.G."/>
            <person name="Floudas D."/>
            <person name="Copeland A."/>
            <person name="Barry K.W."/>
            <person name="Cichocki N."/>
            <person name="Veneault-Fourrey C."/>
            <person name="LaButti K."/>
            <person name="Lindquist E.A."/>
            <person name="Lipzen A."/>
            <person name="Lundell T."/>
            <person name="Morin E."/>
            <person name="Murat C."/>
            <person name="Riley R."/>
            <person name="Ohm R."/>
            <person name="Sun H."/>
            <person name="Tunlid A."/>
            <person name="Henrissat B."/>
            <person name="Grigoriev I.V."/>
            <person name="Hibbett D.S."/>
            <person name="Martin F."/>
        </authorList>
    </citation>
    <scope>NUCLEOTIDE SEQUENCE [LARGE SCALE GENOMIC DNA]</scope>
    <source>
        <strain evidence="5">MUT 4182</strain>
    </source>
</reference>
<keyword evidence="5" id="KW-1185">Reference proteome</keyword>
<gene>
    <name evidence="4" type="ORF">M407DRAFT_29487</name>
</gene>
<dbReference type="GO" id="GO:0004674">
    <property type="term" value="F:protein serine/threonine kinase activity"/>
    <property type="evidence" value="ECO:0007669"/>
    <property type="project" value="TreeGrafter"/>
</dbReference>
<dbReference type="PROSITE" id="PS00108">
    <property type="entry name" value="PROTEIN_KINASE_ST"/>
    <property type="match status" value="1"/>
</dbReference>
<dbReference type="PANTHER" id="PTHR44329">
    <property type="entry name" value="SERINE/THREONINE-PROTEIN KINASE TNNI3K-RELATED"/>
    <property type="match status" value="1"/>
</dbReference>
<name>A0A0C3KHE4_9AGAM</name>
<dbReference type="InterPro" id="IPR051681">
    <property type="entry name" value="Ser/Thr_Kinases-Pseudokinases"/>
</dbReference>
<evidence type="ECO:0000256" key="1">
    <source>
        <dbReference type="ARBA" id="ARBA00022741"/>
    </source>
</evidence>
<dbReference type="Proteomes" id="UP000054248">
    <property type="component" value="Unassembled WGS sequence"/>
</dbReference>
<dbReference type="PRINTS" id="PR00109">
    <property type="entry name" value="TYRKINASE"/>
</dbReference>
<evidence type="ECO:0000313" key="4">
    <source>
        <dbReference type="EMBL" id="KIO20883.1"/>
    </source>
</evidence>
<dbReference type="InterPro" id="IPR008271">
    <property type="entry name" value="Ser/Thr_kinase_AS"/>
</dbReference>
<evidence type="ECO:0000256" key="2">
    <source>
        <dbReference type="ARBA" id="ARBA00022840"/>
    </source>
</evidence>
<protein>
    <recommendedName>
        <fullName evidence="3">Protein kinase domain-containing protein</fullName>
    </recommendedName>
</protein>
<dbReference type="Gene3D" id="1.10.510.10">
    <property type="entry name" value="Transferase(Phosphotransferase) domain 1"/>
    <property type="match status" value="1"/>
</dbReference>
<dbReference type="OrthoDB" id="1668230at2759"/>